<dbReference type="EMBL" id="JASVDS010000001">
    <property type="protein sequence ID" value="MDL5030359.1"/>
    <property type="molecule type" value="Genomic_DNA"/>
</dbReference>
<feature type="transmembrane region" description="Helical" evidence="6">
    <location>
        <begin position="83"/>
        <end position="101"/>
    </location>
</feature>
<evidence type="ECO:0000313" key="8">
    <source>
        <dbReference type="Proteomes" id="UP001238603"/>
    </source>
</evidence>
<name>A0ABT7LBX5_9BURK</name>
<keyword evidence="8" id="KW-1185">Reference proteome</keyword>
<evidence type="ECO:0000256" key="3">
    <source>
        <dbReference type="ARBA" id="ARBA00022692"/>
    </source>
</evidence>
<evidence type="ECO:0000313" key="7">
    <source>
        <dbReference type="EMBL" id="MDL5030359.1"/>
    </source>
</evidence>
<gene>
    <name evidence="7" type="ORF">QRD43_00460</name>
</gene>
<sequence>MRSNFLLPLLILVSAAIAIASLGGLGLSPDLGFAAKPLTTVLILLWAWPRGADSPKAARWLRWGLVFSLGGDVALLWPEAGFLPGLVSFLIAHLCYIVGYCQRSRFGRPWWPFLLYALVAAAVLHKLWPGIPGDLRIPVLVYVGCLASMASQAWAWWRSSLGGPDEALARRAAWGGTLFLFSDAMIAINKFAFLGQLPHATLLILSTYWLAQCCFVASLRPAAPEGTATAP</sequence>
<reference evidence="7 8" key="1">
    <citation type="submission" date="2023-06" db="EMBL/GenBank/DDBJ databases">
        <title>Pelomonas sp. APW6 16S ribosomal RNA gene genome sequencing and assembly.</title>
        <authorList>
            <person name="Woo H."/>
        </authorList>
    </citation>
    <scope>NUCLEOTIDE SEQUENCE [LARGE SCALE GENOMIC DNA]</scope>
    <source>
        <strain evidence="7 8">APW6</strain>
    </source>
</reference>
<evidence type="ECO:0000256" key="6">
    <source>
        <dbReference type="SAM" id="Phobius"/>
    </source>
</evidence>
<dbReference type="Proteomes" id="UP001238603">
    <property type="component" value="Unassembled WGS sequence"/>
</dbReference>
<organism evidence="7 8">
    <name type="scientific">Roseateles subflavus</name>
    <dbReference type="NCBI Taxonomy" id="3053353"/>
    <lineage>
        <taxon>Bacteria</taxon>
        <taxon>Pseudomonadati</taxon>
        <taxon>Pseudomonadota</taxon>
        <taxon>Betaproteobacteria</taxon>
        <taxon>Burkholderiales</taxon>
        <taxon>Sphaerotilaceae</taxon>
        <taxon>Roseateles</taxon>
    </lineage>
</organism>
<proteinExistence type="inferred from homology"/>
<evidence type="ECO:0000256" key="5">
    <source>
        <dbReference type="ARBA" id="ARBA00023136"/>
    </source>
</evidence>
<dbReference type="PANTHER" id="PTHR31885:SF6">
    <property type="entry name" value="GH04784P"/>
    <property type="match status" value="1"/>
</dbReference>
<keyword evidence="5 6" id="KW-0472">Membrane</keyword>
<protein>
    <submittedName>
        <fullName evidence="7">Lysoplasmalogenase</fullName>
    </submittedName>
</protein>
<evidence type="ECO:0000256" key="2">
    <source>
        <dbReference type="ARBA" id="ARBA00007375"/>
    </source>
</evidence>
<dbReference type="PANTHER" id="PTHR31885">
    <property type="entry name" value="GH04784P"/>
    <property type="match status" value="1"/>
</dbReference>
<evidence type="ECO:0000256" key="1">
    <source>
        <dbReference type="ARBA" id="ARBA00004141"/>
    </source>
</evidence>
<dbReference type="InterPro" id="IPR012506">
    <property type="entry name" value="TMEM86B-like"/>
</dbReference>
<comment type="caution">
    <text evidence="7">The sequence shown here is derived from an EMBL/GenBank/DDBJ whole genome shotgun (WGS) entry which is preliminary data.</text>
</comment>
<comment type="similarity">
    <text evidence="2">Belongs to the TMEM86 family.</text>
</comment>
<accession>A0ABT7LBX5</accession>
<evidence type="ECO:0000256" key="4">
    <source>
        <dbReference type="ARBA" id="ARBA00022989"/>
    </source>
</evidence>
<feature type="transmembrane region" description="Helical" evidence="6">
    <location>
        <begin position="113"/>
        <end position="131"/>
    </location>
</feature>
<keyword evidence="4 6" id="KW-1133">Transmembrane helix</keyword>
<dbReference type="Pfam" id="PF07947">
    <property type="entry name" value="YhhN"/>
    <property type="match status" value="1"/>
</dbReference>
<keyword evidence="3 6" id="KW-0812">Transmembrane</keyword>
<dbReference type="RefSeq" id="WP_285980499.1">
    <property type="nucleotide sequence ID" value="NZ_JASVDS010000001.1"/>
</dbReference>
<comment type="subcellular location">
    <subcellularLocation>
        <location evidence="1">Membrane</location>
        <topology evidence="1">Multi-pass membrane protein</topology>
    </subcellularLocation>
</comment>